<organism evidence="2 3">
    <name type="scientific">Campylobacter porcelli</name>
    <dbReference type="NCBI Taxonomy" id="1660073"/>
    <lineage>
        <taxon>Bacteria</taxon>
        <taxon>Pseudomonadati</taxon>
        <taxon>Campylobacterota</taxon>
        <taxon>Epsilonproteobacteria</taxon>
        <taxon>Campylobacterales</taxon>
        <taxon>Campylobacteraceae</taxon>
        <taxon>Campylobacter</taxon>
    </lineage>
</organism>
<accession>A0A1X9SVZ8</accession>
<gene>
    <name evidence="2" type="ORF">CSUIS_0529</name>
</gene>
<proteinExistence type="predicted"/>
<name>A0A1X9SVZ8_9BACT</name>
<dbReference type="Proteomes" id="UP000194260">
    <property type="component" value="Chromosome"/>
</dbReference>
<evidence type="ECO:0000259" key="1">
    <source>
        <dbReference type="Pfam" id="PF12728"/>
    </source>
</evidence>
<evidence type="ECO:0000313" key="2">
    <source>
        <dbReference type="EMBL" id="ARR00356.1"/>
    </source>
</evidence>
<dbReference type="InterPro" id="IPR041657">
    <property type="entry name" value="HTH_17"/>
</dbReference>
<dbReference type="Pfam" id="PF12728">
    <property type="entry name" value="HTH_17"/>
    <property type="match status" value="1"/>
</dbReference>
<dbReference type="KEGG" id="camy:CSUIS_0529"/>
<dbReference type="SUPFAM" id="SSF46955">
    <property type="entry name" value="Putative DNA-binding domain"/>
    <property type="match status" value="1"/>
</dbReference>
<dbReference type="InterPro" id="IPR009061">
    <property type="entry name" value="DNA-bd_dom_put_sf"/>
</dbReference>
<dbReference type="Gene3D" id="1.10.1660.10">
    <property type="match status" value="1"/>
</dbReference>
<dbReference type="RefSeq" id="WP_086297001.1">
    <property type="nucleotide sequence ID" value="NZ_CP018789.1"/>
</dbReference>
<feature type="domain" description="Helix-turn-helix" evidence="1">
    <location>
        <begin position="5"/>
        <end position="52"/>
    </location>
</feature>
<dbReference type="EMBL" id="CP018789">
    <property type="protein sequence ID" value="ARR00356.1"/>
    <property type="molecule type" value="Genomic_DNA"/>
</dbReference>
<sequence length="67" mass="7903">MKEKYITIKEAIKLLNVSRSTLWHWDKINYLKAYHIGKSVVYKTADIDNLATKAKPKTLNAYKRHKI</sequence>
<reference evidence="3" key="1">
    <citation type="journal article" date="2017" name="Genome Biol. Evol.">
        <title>Comparative Genomic Analysis Identifies a Campylobacter Clade Deficient in Selenium Metabolism.</title>
        <authorList>
            <person name="Miller W.G."/>
            <person name="Yee E."/>
            <person name="Lopes B.S."/>
            <person name="Chapman M.H."/>
            <person name="Huynh S."/>
            <person name="Bono J.L."/>
            <person name="Parker C.T."/>
            <person name="Strachan N.J.C."/>
            <person name="Forbes K.J."/>
        </authorList>
    </citation>
    <scope>NUCLEOTIDE SEQUENCE [LARGE SCALE GENOMIC DNA]</scope>
    <source>
        <strain evidence="3">RM6137</strain>
    </source>
</reference>
<dbReference type="STRING" id="1660073.CSUIS_0529"/>
<protein>
    <recommendedName>
        <fullName evidence="1">Helix-turn-helix domain-containing protein</fullName>
    </recommendedName>
</protein>
<evidence type="ECO:0000313" key="3">
    <source>
        <dbReference type="Proteomes" id="UP000194260"/>
    </source>
</evidence>
<dbReference type="AlphaFoldDB" id="A0A1X9SVZ8"/>